<dbReference type="eggNOG" id="ENOG5032S4M">
    <property type="taxonomic scope" value="Bacteria"/>
</dbReference>
<keyword evidence="3" id="KW-1185">Reference proteome</keyword>
<sequence>MRLRAVVLALVAALPAAAEEAPGFRIDYARLFAEHAGEVLRPAPDLEVLELPGPVIVRRRPGGIVGTDQSAWGAAGCALTMLVQTAQVVQACPDRFSDRERSGIDAQLARAADFFARNTVPRMTPGQRDAALHHALSDMTEAAGPRFRAICADPESAFVAFARHIANEEGQRRMTQVFETPRLPVMTPCL</sequence>
<organism evidence="2 3">
    <name type="scientific">Salipiger mucosus DSM 16094</name>
    <dbReference type="NCBI Taxonomy" id="1123237"/>
    <lineage>
        <taxon>Bacteria</taxon>
        <taxon>Pseudomonadati</taxon>
        <taxon>Pseudomonadota</taxon>
        <taxon>Alphaproteobacteria</taxon>
        <taxon>Rhodobacterales</taxon>
        <taxon>Roseobacteraceae</taxon>
        <taxon>Salipiger</taxon>
    </lineage>
</organism>
<evidence type="ECO:0000313" key="3">
    <source>
        <dbReference type="Proteomes" id="UP000015347"/>
    </source>
</evidence>
<accession>S9REJ3</accession>
<protein>
    <submittedName>
        <fullName evidence="2">Uncharacterized protein</fullName>
    </submittedName>
</protein>
<dbReference type="Proteomes" id="UP000015347">
    <property type="component" value="Unassembled WGS sequence"/>
</dbReference>
<evidence type="ECO:0000256" key="1">
    <source>
        <dbReference type="SAM" id="SignalP"/>
    </source>
</evidence>
<gene>
    <name evidence="2" type="ORF">Salmuc_00376</name>
</gene>
<keyword evidence="1" id="KW-0732">Signal</keyword>
<feature type="signal peptide" evidence="1">
    <location>
        <begin position="1"/>
        <end position="18"/>
    </location>
</feature>
<feature type="chain" id="PRO_5004555906" evidence="1">
    <location>
        <begin position="19"/>
        <end position="190"/>
    </location>
</feature>
<dbReference type="EMBL" id="APVH01000046">
    <property type="protein sequence ID" value="EPX76545.1"/>
    <property type="molecule type" value="Genomic_DNA"/>
</dbReference>
<dbReference type="RefSeq" id="WP_020043287.1">
    <property type="nucleotide sequence ID" value="NZ_KE557282.1"/>
</dbReference>
<evidence type="ECO:0000313" key="2">
    <source>
        <dbReference type="EMBL" id="EPX76545.1"/>
    </source>
</evidence>
<dbReference type="HOGENOM" id="CLU_1516519_0_0_5"/>
<proteinExistence type="predicted"/>
<name>S9REJ3_9RHOB</name>
<dbReference type="AlphaFoldDB" id="S9REJ3"/>
<comment type="caution">
    <text evidence="2">The sequence shown here is derived from an EMBL/GenBank/DDBJ whole genome shotgun (WGS) entry which is preliminary data.</text>
</comment>
<reference evidence="3" key="1">
    <citation type="journal article" date="2014" name="Stand. Genomic Sci.">
        <title>Genome sequence of the exopolysaccharide-producing Salipiger mucosus type strain (DSM 16094(T)), a moderately halophilic member of the Roseobacter clade.</title>
        <authorList>
            <person name="Riedel T."/>
            <person name="Spring S."/>
            <person name="Fiebig A."/>
            <person name="Petersen J."/>
            <person name="Kyrpides N.C."/>
            <person name="Goker M."/>
            <person name="Klenk H.P."/>
        </authorList>
    </citation>
    <scope>NUCLEOTIDE SEQUENCE [LARGE SCALE GENOMIC DNA]</scope>
    <source>
        <strain evidence="3">DSM 16094</strain>
    </source>
</reference>
<dbReference type="STRING" id="1123237.Salmuc_00376"/>